<dbReference type="SUPFAM" id="SSF101576">
    <property type="entry name" value="Supernatant protein factor (SPF), C-terminal domain"/>
    <property type="match status" value="1"/>
</dbReference>
<dbReference type="Pfam" id="PF01341">
    <property type="entry name" value="Glyco_hydro_6"/>
    <property type="match status" value="1"/>
</dbReference>
<dbReference type="Pfam" id="PF00169">
    <property type="entry name" value="PH"/>
    <property type="match status" value="1"/>
</dbReference>
<dbReference type="Proteomes" id="UP000243217">
    <property type="component" value="Unassembled WGS sequence"/>
</dbReference>
<feature type="non-terminal residue" evidence="4">
    <location>
        <position position="1"/>
    </location>
</feature>
<keyword evidence="1" id="KW-0812">Transmembrane</keyword>
<feature type="domain" description="PH" evidence="2">
    <location>
        <begin position="501"/>
        <end position="614"/>
    </location>
</feature>
<dbReference type="SUPFAM" id="SSF50729">
    <property type="entry name" value="PH domain-like"/>
    <property type="match status" value="1"/>
</dbReference>
<evidence type="ECO:0000313" key="4">
    <source>
        <dbReference type="EMBL" id="OQR95686.1"/>
    </source>
</evidence>
<feature type="domain" description="GOLD" evidence="3">
    <location>
        <begin position="346"/>
        <end position="441"/>
    </location>
</feature>
<dbReference type="InterPro" id="IPR036598">
    <property type="entry name" value="GOLD_dom_sf"/>
</dbReference>
<dbReference type="SUPFAM" id="SSF51989">
    <property type="entry name" value="Glycosyl hydrolases family 6, cellulases"/>
    <property type="match status" value="1"/>
</dbReference>
<feature type="transmembrane region" description="Helical" evidence="1">
    <location>
        <begin position="220"/>
        <end position="242"/>
    </location>
</feature>
<proteinExistence type="predicted"/>
<dbReference type="GO" id="GO:0030245">
    <property type="term" value="P:cellulose catabolic process"/>
    <property type="evidence" value="ECO:0007669"/>
    <property type="project" value="InterPro"/>
</dbReference>
<dbReference type="GO" id="GO:0004553">
    <property type="term" value="F:hydrolase activity, hydrolyzing O-glycosyl compounds"/>
    <property type="evidence" value="ECO:0007669"/>
    <property type="project" value="InterPro"/>
</dbReference>
<feature type="non-terminal residue" evidence="4">
    <location>
        <position position="636"/>
    </location>
</feature>
<evidence type="ECO:0000313" key="5">
    <source>
        <dbReference type="Proteomes" id="UP000243217"/>
    </source>
</evidence>
<reference evidence="4 5" key="1">
    <citation type="journal article" date="2014" name="Genome Biol. Evol.">
        <title>The secreted proteins of Achlya hypogyna and Thraustotheca clavata identify the ancestral oomycete secretome and reveal gene acquisitions by horizontal gene transfer.</title>
        <authorList>
            <person name="Misner I."/>
            <person name="Blouin N."/>
            <person name="Leonard G."/>
            <person name="Richards T.A."/>
            <person name="Lane C.E."/>
        </authorList>
    </citation>
    <scope>NUCLEOTIDE SEQUENCE [LARGE SCALE GENOMIC DNA]</scope>
    <source>
        <strain evidence="4 5">ATCC 34112</strain>
    </source>
</reference>
<sequence length="636" mass="71144">TRPVIYIMEPDAVGLALKDDCGKKSGYIDNMSKAIPVLSGNNNSLLYVDVGYWMLETEYNQTMVKETLKQFTTEGRVTGIALDTSNYRNTSEMTAMCESFGNMTGNNYHCVIDTSRNYRGPKSGGEWCNSRYAALGVPSTNNTANNMIDYFLWLKTPGESDGACVNNGDDALKGGGTPGQFFPKAFSLMWDRGYFVDVLKIAKFNEYSDSVDLPQTGGGISYLALGIIIACCVVFIVLGIFLKRRYDAKQARRRYVNNAVTAPRTEEAGTRKPYLSLKKYPRSSLDPLPSLKLGRYDSTYLEMKYAEFDAYIAHLLALDAVSTCDLLNRFLRDDSSLLVSDASDEEDAVVDATTVTIRKGESYSISLEVPTPNAAISYHFTTRKHDIGFTITLNEETLQVYSREVALKGLVRCSNAGICTLTWDNSYVWHRSKVVTYHAEIVLMSPRTQSPKKTGINEAVDGNERHTGFIEHTQRTSLLLSPRRLVNTSMRRIIGWDKHEAWLKAGSMIIQRTKVKKPLVHAADTWYRKWFTLDGANGVLRCYDNQASVTREGPQARLKLAASNTSLSVADARQLHGPTPYIFTVQRGKTMWILCTETEEDFSSWHQAISKSIFLVNWSAGHENGAKSDDDEENDV</sequence>
<dbReference type="Gene3D" id="2.30.29.30">
    <property type="entry name" value="Pleckstrin-homology domain (PH domain)/Phosphotyrosine-binding domain (PTB)"/>
    <property type="match status" value="1"/>
</dbReference>
<dbReference type="SUPFAM" id="SSF64268">
    <property type="entry name" value="PX domain"/>
    <property type="match status" value="1"/>
</dbReference>
<dbReference type="InterPro" id="IPR036871">
    <property type="entry name" value="PX_dom_sf"/>
</dbReference>
<dbReference type="InterPro" id="IPR001683">
    <property type="entry name" value="PX_dom"/>
</dbReference>
<evidence type="ECO:0000259" key="3">
    <source>
        <dbReference type="PROSITE" id="PS50866"/>
    </source>
</evidence>
<dbReference type="PROSITE" id="PS50003">
    <property type="entry name" value="PH_DOMAIN"/>
    <property type="match status" value="1"/>
</dbReference>
<dbReference type="Gene3D" id="2.60.120.680">
    <property type="entry name" value="GOLD domain"/>
    <property type="match status" value="1"/>
</dbReference>
<dbReference type="PANTHER" id="PTHR34876">
    <property type="match status" value="1"/>
</dbReference>
<accession>A0A1V9ZCF2</accession>
<dbReference type="PRINTS" id="PR00733">
    <property type="entry name" value="GLHYDRLASE6"/>
</dbReference>
<keyword evidence="5" id="KW-1185">Reference proteome</keyword>
<dbReference type="AlphaFoldDB" id="A0A1V9ZCF2"/>
<dbReference type="InterPro" id="IPR011993">
    <property type="entry name" value="PH-like_dom_sf"/>
</dbReference>
<keyword evidence="1" id="KW-1133">Transmembrane helix</keyword>
<dbReference type="PROSITE" id="PS50866">
    <property type="entry name" value="GOLD"/>
    <property type="match status" value="1"/>
</dbReference>
<dbReference type="GO" id="GO:0035091">
    <property type="term" value="F:phosphatidylinositol binding"/>
    <property type="evidence" value="ECO:0007669"/>
    <property type="project" value="InterPro"/>
</dbReference>
<evidence type="ECO:0000256" key="1">
    <source>
        <dbReference type="SAM" id="Phobius"/>
    </source>
</evidence>
<dbReference type="PANTHER" id="PTHR34876:SF4">
    <property type="entry name" value="1,4-BETA-D-GLUCAN CELLOBIOHYDROLASE C-RELATED"/>
    <property type="match status" value="1"/>
</dbReference>
<dbReference type="InterPro" id="IPR036434">
    <property type="entry name" value="Beta_cellobiohydrolase_sf"/>
</dbReference>
<protein>
    <recommendedName>
        <fullName evidence="6">PH domain-containing protein</fullName>
    </recommendedName>
</protein>
<dbReference type="Gene3D" id="3.20.20.40">
    <property type="entry name" value="1, 4-beta cellobiohydrolase"/>
    <property type="match status" value="1"/>
</dbReference>
<dbReference type="SMART" id="SM00233">
    <property type="entry name" value="PH"/>
    <property type="match status" value="1"/>
</dbReference>
<evidence type="ECO:0008006" key="6">
    <source>
        <dbReference type="Google" id="ProtNLM"/>
    </source>
</evidence>
<dbReference type="STRING" id="74557.A0A1V9ZCF2"/>
<organism evidence="4 5">
    <name type="scientific">Thraustotheca clavata</name>
    <dbReference type="NCBI Taxonomy" id="74557"/>
    <lineage>
        <taxon>Eukaryota</taxon>
        <taxon>Sar</taxon>
        <taxon>Stramenopiles</taxon>
        <taxon>Oomycota</taxon>
        <taxon>Saprolegniomycetes</taxon>
        <taxon>Saprolegniales</taxon>
        <taxon>Achlyaceae</taxon>
        <taxon>Thraustotheca</taxon>
    </lineage>
</organism>
<dbReference type="InterPro" id="IPR016288">
    <property type="entry name" value="Beta_cellobiohydrolase"/>
</dbReference>
<evidence type="ECO:0000259" key="2">
    <source>
        <dbReference type="PROSITE" id="PS50003"/>
    </source>
</evidence>
<gene>
    <name evidence="4" type="ORF">THRCLA_07656</name>
</gene>
<dbReference type="OrthoDB" id="64893at2759"/>
<dbReference type="InterPro" id="IPR001849">
    <property type="entry name" value="PH_domain"/>
</dbReference>
<dbReference type="InterPro" id="IPR009038">
    <property type="entry name" value="GOLD_dom"/>
</dbReference>
<keyword evidence="1" id="KW-0472">Membrane</keyword>
<dbReference type="EMBL" id="JNBS01002059">
    <property type="protein sequence ID" value="OQR95686.1"/>
    <property type="molecule type" value="Genomic_DNA"/>
</dbReference>
<name>A0A1V9ZCF2_9STRA</name>
<comment type="caution">
    <text evidence="4">The sequence shown here is derived from an EMBL/GenBank/DDBJ whole genome shotgun (WGS) entry which is preliminary data.</text>
</comment>
<dbReference type="Pfam" id="PF00787">
    <property type="entry name" value="PX"/>
    <property type="match status" value="1"/>
</dbReference>